<proteinExistence type="predicted"/>
<dbReference type="EMBL" id="AP027142">
    <property type="protein sequence ID" value="BDV35134.1"/>
    <property type="molecule type" value="Genomic_DNA"/>
</dbReference>
<dbReference type="InterPro" id="IPR000182">
    <property type="entry name" value="GNAT_dom"/>
</dbReference>
<feature type="domain" description="N-acetyltransferase" evidence="1">
    <location>
        <begin position="1"/>
        <end position="137"/>
    </location>
</feature>
<sequence>MAYWPVPFTYAMAVVCIDAACERARRGDALPFAVTEKASGELTGWVMLLRDEDNRRRGSLGYWLGEKHHGKGYMRELAPAALAAGFDLLDLDVIEAAVQPGNAASIAVLRACGMKPTGEGMVYAPARERYELCHFFEIQRPHSLA</sequence>
<gene>
    <name evidence="2" type="ORF">SS37A_26630</name>
</gene>
<dbReference type="Proteomes" id="UP001317629">
    <property type="component" value="Chromosome"/>
</dbReference>
<dbReference type="InterPro" id="IPR016181">
    <property type="entry name" value="Acyl_CoA_acyltransferase"/>
</dbReference>
<dbReference type="PANTHER" id="PTHR43792">
    <property type="entry name" value="GNAT FAMILY, PUTATIVE (AFU_ORTHOLOGUE AFUA_3G00765)-RELATED-RELATED"/>
    <property type="match status" value="1"/>
</dbReference>
<evidence type="ECO:0000313" key="3">
    <source>
        <dbReference type="Proteomes" id="UP001317629"/>
    </source>
</evidence>
<organism evidence="2 3">
    <name type="scientific">Methylocystis iwaonis</name>
    <dbReference type="NCBI Taxonomy" id="2885079"/>
    <lineage>
        <taxon>Bacteria</taxon>
        <taxon>Pseudomonadati</taxon>
        <taxon>Pseudomonadota</taxon>
        <taxon>Alphaproteobacteria</taxon>
        <taxon>Hyphomicrobiales</taxon>
        <taxon>Methylocystaceae</taxon>
        <taxon>Methylocystis</taxon>
    </lineage>
</organism>
<evidence type="ECO:0000259" key="1">
    <source>
        <dbReference type="PROSITE" id="PS51186"/>
    </source>
</evidence>
<name>A0ABM8EB57_9HYPH</name>
<accession>A0ABM8EB57</accession>
<evidence type="ECO:0000313" key="2">
    <source>
        <dbReference type="EMBL" id="BDV35134.1"/>
    </source>
</evidence>
<dbReference type="SUPFAM" id="SSF55729">
    <property type="entry name" value="Acyl-CoA N-acyltransferases (Nat)"/>
    <property type="match status" value="1"/>
</dbReference>
<protein>
    <recommendedName>
        <fullName evidence="1">N-acetyltransferase domain-containing protein</fullName>
    </recommendedName>
</protein>
<dbReference type="InterPro" id="IPR051531">
    <property type="entry name" value="N-acetyltransferase"/>
</dbReference>
<reference evidence="2 3" key="1">
    <citation type="journal article" date="2023" name="Int. J. Syst. Evol. Microbiol.">
        <title>Methylocystis iwaonis sp. nov., a type II methane-oxidizing bacterium from surface soil of a rice paddy field in Japan, and emended description of the genus Methylocystis (ex Whittenbury et al. 1970) Bowman et al. 1993.</title>
        <authorList>
            <person name="Kaise H."/>
            <person name="Sawadogo J.B."/>
            <person name="Alam M.S."/>
            <person name="Ueno C."/>
            <person name="Dianou D."/>
            <person name="Shinjo R."/>
            <person name="Asakawa S."/>
        </authorList>
    </citation>
    <scope>NUCLEOTIDE SEQUENCE [LARGE SCALE GENOMIC DNA]</scope>
    <source>
        <strain evidence="2 3">SS37A-Re</strain>
    </source>
</reference>
<dbReference type="PROSITE" id="PS51186">
    <property type="entry name" value="GNAT"/>
    <property type="match status" value="1"/>
</dbReference>
<dbReference type="Gene3D" id="3.40.630.30">
    <property type="match status" value="1"/>
</dbReference>
<dbReference type="Pfam" id="PF13302">
    <property type="entry name" value="Acetyltransf_3"/>
    <property type="match status" value="1"/>
</dbReference>
<keyword evidence="3" id="KW-1185">Reference proteome</keyword>